<dbReference type="PANTHER" id="PTHR30085">
    <property type="entry name" value="AMINO ACID ABC TRANSPORTER PERMEASE"/>
    <property type="match status" value="1"/>
</dbReference>
<dbReference type="EMBL" id="BOMN01000041">
    <property type="protein sequence ID" value="GIE20582.1"/>
    <property type="molecule type" value="Genomic_DNA"/>
</dbReference>
<gene>
    <name evidence="7" type="ORF">Ahu01nite_036840</name>
</gene>
<dbReference type="PANTHER" id="PTHR30085:SF6">
    <property type="entry name" value="ABC TRANSPORTER GLUTAMINE-BINDING PROTEIN GLNH"/>
    <property type="match status" value="1"/>
</dbReference>
<dbReference type="SMART" id="SM00062">
    <property type="entry name" value="PBPb"/>
    <property type="match status" value="1"/>
</dbReference>
<feature type="domain" description="Solute-binding protein family 3/N-terminal" evidence="6">
    <location>
        <begin position="109"/>
        <end position="342"/>
    </location>
</feature>
<keyword evidence="2" id="KW-0813">Transport</keyword>
<dbReference type="Proteomes" id="UP000603200">
    <property type="component" value="Unassembled WGS sequence"/>
</dbReference>
<keyword evidence="3" id="KW-0732">Signal</keyword>
<evidence type="ECO:0000256" key="4">
    <source>
        <dbReference type="SAM" id="MobiDB-lite"/>
    </source>
</evidence>
<evidence type="ECO:0000256" key="5">
    <source>
        <dbReference type="SAM" id="Phobius"/>
    </source>
</evidence>
<keyword evidence="5" id="KW-0812">Transmembrane</keyword>
<keyword evidence="5" id="KW-1133">Transmembrane helix</keyword>
<evidence type="ECO:0000259" key="6">
    <source>
        <dbReference type="SMART" id="SM00062"/>
    </source>
</evidence>
<organism evidence="7 8">
    <name type="scientific">Winogradskya humida</name>
    <dbReference type="NCBI Taxonomy" id="113566"/>
    <lineage>
        <taxon>Bacteria</taxon>
        <taxon>Bacillati</taxon>
        <taxon>Actinomycetota</taxon>
        <taxon>Actinomycetes</taxon>
        <taxon>Micromonosporales</taxon>
        <taxon>Micromonosporaceae</taxon>
        <taxon>Winogradskya</taxon>
    </lineage>
</organism>
<reference evidence="7 8" key="1">
    <citation type="submission" date="2021-01" db="EMBL/GenBank/DDBJ databases">
        <title>Whole genome shotgun sequence of Actinoplanes humidus NBRC 14915.</title>
        <authorList>
            <person name="Komaki H."/>
            <person name="Tamura T."/>
        </authorList>
    </citation>
    <scope>NUCLEOTIDE SEQUENCE [LARGE SCALE GENOMIC DNA]</scope>
    <source>
        <strain evidence="7 8">NBRC 14915</strain>
    </source>
</reference>
<dbReference type="InterPro" id="IPR051455">
    <property type="entry name" value="Bact_solute-bind_prot3"/>
</dbReference>
<dbReference type="InterPro" id="IPR001638">
    <property type="entry name" value="Solute-binding_3/MltF_N"/>
</dbReference>
<feature type="region of interest" description="Disordered" evidence="4">
    <location>
        <begin position="363"/>
        <end position="384"/>
    </location>
</feature>
<proteinExistence type="inferred from homology"/>
<dbReference type="Gene3D" id="3.40.190.10">
    <property type="entry name" value="Periplasmic binding protein-like II"/>
    <property type="match status" value="2"/>
</dbReference>
<evidence type="ECO:0000256" key="1">
    <source>
        <dbReference type="ARBA" id="ARBA00010333"/>
    </source>
</evidence>
<evidence type="ECO:0000313" key="8">
    <source>
        <dbReference type="Proteomes" id="UP000603200"/>
    </source>
</evidence>
<evidence type="ECO:0000313" key="7">
    <source>
        <dbReference type="EMBL" id="GIE20582.1"/>
    </source>
</evidence>
<dbReference type="RefSeq" id="WP_239158934.1">
    <property type="nucleotide sequence ID" value="NZ_BAAATV010000008.1"/>
</dbReference>
<accession>A0ABQ3ZPR6</accession>
<protein>
    <recommendedName>
        <fullName evidence="6">Solute-binding protein family 3/N-terminal domain-containing protein</fullName>
    </recommendedName>
</protein>
<dbReference type="SUPFAM" id="SSF53850">
    <property type="entry name" value="Periplasmic binding protein-like II"/>
    <property type="match status" value="1"/>
</dbReference>
<feature type="transmembrane region" description="Helical" evidence="5">
    <location>
        <begin position="65"/>
        <end position="85"/>
    </location>
</feature>
<evidence type="ECO:0000256" key="3">
    <source>
        <dbReference type="ARBA" id="ARBA00022729"/>
    </source>
</evidence>
<evidence type="ECO:0000256" key="2">
    <source>
        <dbReference type="ARBA" id="ARBA00022448"/>
    </source>
</evidence>
<keyword evidence="5" id="KW-0472">Membrane</keyword>
<comment type="similarity">
    <text evidence="1">Belongs to the bacterial solute-binding protein 3 family.</text>
</comment>
<dbReference type="Pfam" id="PF00497">
    <property type="entry name" value="SBP_bac_3"/>
    <property type="match status" value="1"/>
</dbReference>
<feature type="compositionally biased region" description="Basic and acidic residues" evidence="4">
    <location>
        <begin position="373"/>
        <end position="384"/>
    </location>
</feature>
<comment type="caution">
    <text evidence="7">The sequence shown here is derived from an EMBL/GenBank/DDBJ whole genome shotgun (WGS) entry which is preliminary data.</text>
</comment>
<keyword evidence="8" id="KW-1185">Reference proteome</keyword>
<sequence length="384" mass="42715">MPTRDDELEPIRVRKVVLRRPPRQRVAPGVPATARVRRGRRALEGLQRSFTRRELTAREFGASLAPWRLAAIGVVLVLVLGFSWVRLFHVGAPSVEDLRRAAGVDEWLTLPIGVKDDQPGVAYRDPGTGVWSGFDIDIAYMIAEDLGFRRQEVQFYGIESEDRARMEAVDLKNNPVPVKMVIASYSITKEREDMPNVMFSDSYLHTEQSVITLHGHRKVASLEEFRGQKVCTLSASTSASQAEKAGATLVRRNRVSECFALLDNGTVDAITTDAAILGGFKALNQAKYDHWDLGLDVTEAWGVSVGANEALRDLVNITLYRSYADPGDSRWEEAYADTIAEEAPLQRNIGTGADTSTITPLALTEQPFTPRPKVRELPWEDPTR</sequence>
<name>A0ABQ3ZPR6_9ACTN</name>